<dbReference type="GO" id="GO:0005829">
    <property type="term" value="C:cytosol"/>
    <property type="evidence" value="ECO:0007669"/>
    <property type="project" value="TreeGrafter"/>
</dbReference>
<evidence type="ECO:0000256" key="2">
    <source>
        <dbReference type="ARBA" id="ARBA00023125"/>
    </source>
</evidence>
<feature type="domain" description="HTH cro/C1-type" evidence="4">
    <location>
        <begin position="7"/>
        <end position="61"/>
    </location>
</feature>
<protein>
    <submittedName>
        <fullName evidence="5">DNA-binding protein</fullName>
    </submittedName>
</protein>
<reference evidence="5 6" key="1">
    <citation type="submission" date="2013-12" db="EMBL/GenBank/DDBJ databases">
        <authorList>
            <consortium name="DOE Joint Genome Institute"/>
            <person name="Smidt H."/>
            <person name="Huntemann M."/>
            <person name="Han J."/>
            <person name="Chen A."/>
            <person name="Kyrpides N."/>
            <person name="Mavromatis K."/>
            <person name="Markowitz V."/>
            <person name="Palaniappan K."/>
            <person name="Ivanova N."/>
            <person name="Schaumberg A."/>
            <person name="Pati A."/>
            <person name="Liolios K."/>
            <person name="Nordberg H.P."/>
            <person name="Cantor M.N."/>
            <person name="Hua S.X."/>
            <person name="Woyke T."/>
        </authorList>
    </citation>
    <scope>NUCLEOTIDE SEQUENCE [LARGE SCALE GENOMIC DNA]</scope>
    <source>
        <strain evidence="6">DSM 15288</strain>
    </source>
</reference>
<dbReference type="CDD" id="cd00093">
    <property type="entry name" value="HTH_XRE"/>
    <property type="match status" value="1"/>
</dbReference>
<dbReference type="Proteomes" id="UP000010847">
    <property type="component" value="Chromosome"/>
</dbReference>
<dbReference type="PROSITE" id="PS50943">
    <property type="entry name" value="HTH_CROC1"/>
    <property type="match status" value="1"/>
</dbReference>
<dbReference type="Pfam" id="PF01381">
    <property type="entry name" value="HTH_3"/>
    <property type="match status" value="1"/>
</dbReference>
<dbReference type="SMART" id="SM00530">
    <property type="entry name" value="HTH_XRE"/>
    <property type="match status" value="1"/>
</dbReference>
<accession>W0EDY0</accession>
<keyword evidence="3" id="KW-0804">Transcription</keyword>
<dbReference type="GO" id="GO:0003700">
    <property type="term" value="F:DNA-binding transcription factor activity"/>
    <property type="evidence" value="ECO:0007669"/>
    <property type="project" value="TreeGrafter"/>
</dbReference>
<dbReference type="InterPro" id="IPR010982">
    <property type="entry name" value="Lambda_DNA-bd_dom_sf"/>
</dbReference>
<evidence type="ECO:0000259" key="4">
    <source>
        <dbReference type="PROSITE" id="PS50943"/>
    </source>
</evidence>
<dbReference type="OrthoDB" id="1684348at2"/>
<keyword evidence="6" id="KW-1185">Reference proteome</keyword>
<sequence length="83" mass="9262">MFSGSLVKKAREDRGLKAYYIARKAKISPWYLSMIENNKRSPALETLQAIADAVEIEVTEFFLAPNVSDSLSSSQSSYDDSPK</sequence>
<dbReference type="HOGENOM" id="CLU_2537098_0_0_9"/>
<dbReference type="KEGG" id="dmt:DESME_09705"/>
<dbReference type="RefSeq" id="WP_006716209.1">
    <property type="nucleotide sequence ID" value="NZ_CP007032.1"/>
</dbReference>
<dbReference type="SUPFAM" id="SSF47413">
    <property type="entry name" value="lambda repressor-like DNA-binding domains"/>
    <property type="match status" value="1"/>
</dbReference>
<dbReference type="AlphaFoldDB" id="W0EDY0"/>
<dbReference type="GO" id="GO:0003677">
    <property type="term" value="F:DNA binding"/>
    <property type="evidence" value="ECO:0007669"/>
    <property type="project" value="UniProtKB-KW"/>
</dbReference>
<dbReference type="PANTHER" id="PTHR46797:SF23">
    <property type="entry name" value="HTH-TYPE TRANSCRIPTIONAL REGULATOR SUTR"/>
    <property type="match status" value="1"/>
</dbReference>
<name>W0EDY0_9FIRM</name>
<dbReference type="InterPro" id="IPR001387">
    <property type="entry name" value="Cro/C1-type_HTH"/>
</dbReference>
<dbReference type="PANTHER" id="PTHR46797">
    <property type="entry name" value="HTH-TYPE TRANSCRIPTIONAL REGULATOR"/>
    <property type="match status" value="1"/>
</dbReference>
<organism evidence="5 6">
    <name type="scientific">Desulfitobacterium metallireducens DSM 15288</name>
    <dbReference type="NCBI Taxonomy" id="871968"/>
    <lineage>
        <taxon>Bacteria</taxon>
        <taxon>Bacillati</taxon>
        <taxon>Bacillota</taxon>
        <taxon>Clostridia</taxon>
        <taxon>Eubacteriales</taxon>
        <taxon>Desulfitobacteriaceae</taxon>
        <taxon>Desulfitobacterium</taxon>
    </lineage>
</organism>
<proteinExistence type="predicted"/>
<evidence type="ECO:0000313" key="5">
    <source>
        <dbReference type="EMBL" id="AHF07271.1"/>
    </source>
</evidence>
<dbReference type="Gene3D" id="1.10.260.40">
    <property type="entry name" value="lambda repressor-like DNA-binding domains"/>
    <property type="match status" value="1"/>
</dbReference>
<evidence type="ECO:0000256" key="3">
    <source>
        <dbReference type="ARBA" id="ARBA00023163"/>
    </source>
</evidence>
<evidence type="ECO:0000256" key="1">
    <source>
        <dbReference type="ARBA" id="ARBA00023015"/>
    </source>
</evidence>
<dbReference type="EMBL" id="CP007032">
    <property type="protein sequence ID" value="AHF07271.1"/>
    <property type="molecule type" value="Genomic_DNA"/>
</dbReference>
<evidence type="ECO:0000313" key="6">
    <source>
        <dbReference type="Proteomes" id="UP000010847"/>
    </source>
</evidence>
<keyword evidence="2 5" id="KW-0238">DNA-binding</keyword>
<keyword evidence="1" id="KW-0805">Transcription regulation</keyword>
<gene>
    <name evidence="5" type="ORF">DESME_09705</name>
</gene>
<dbReference type="InterPro" id="IPR050807">
    <property type="entry name" value="TransReg_Diox_bact_type"/>
</dbReference>
<dbReference type="STRING" id="871968.DESME_09705"/>